<name>A0AAV1Q629_SCOSC</name>
<organism evidence="2 3">
    <name type="scientific">Scomber scombrus</name>
    <name type="common">Atlantic mackerel</name>
    <name type="synonym">Scomber vernalis</name>
    <dbReference type="NCBI Taxonomy" id="13677"/>
    <lineage>
        <taxon>Eukaryota</taxon>
        <taxon>Metazoa</taxon>
        <taxon>Chordata</taxon>
        <taxon>Craniata</taxon>
        <taxon>Vertebrata</taxon>
        <taxon>Euteleostomi</taxon>
        <taxon>Actinopterygii</taxon>
        <taxon>Neopterygii</taxon>
        <taxon>Teleostei</taxon>
        <taxon>Neoteleostei</taxon>
        <taxon>Acanthomorphata</taxon>
        <taxon>Pelagiaria</taxon>
        <taxon>Scombriformes</taxon>
        <taxon>Scombridae</taxon>
        <taxon>Scomber</taxon>
    </lineage>
</organism>
<feature type="region of interest" description="Disordered" evidence="1">
    <location>
        <begin position="23"/>
        <end position="50"/>
    </location>
</feature>
<gene>
    <name evidence="2" type="ORF">FSCOSCO3_A006169</name>
</gene>
<dbReference type="EMBL" id="CAWUFR010000483">
    <property type="protein sequence ID" value="CAK6978407.1"/>
    <property type="molecule type" value="Genomic_DNA"/>
</dbReference>
<keyword evidence="3" id="KW-1185">Reference proteome</keyword>
<feature type="compositionally biased region" description="Polar residues" evidence="1">
    <location>
        <begin position="23"/>
        <end position="38"/>
    </location>
</feature>
<sequence length="50" mass="5824">MIDVDFQWTSPDRLAEEIERLHQVQSPFDSKRSSSPIDTAQRAVRSRHLS</sequence>
<feature type="non-terminal residue" evidence="2">
    <location>
        <position position="50"/>
    </location>
</feature>
<evidence type="ECO:0000313" key="3">
    <source>
        <dbReference type="Proteomes" id="UP001314229"/>
    </source>
</evidence>
<protein>
    <submittedName>
        <fullName evidence="2">Uncharacterized protein</fullName>
    </submittedName>
</protein>
<evidence type="ECO:0000313" key="2">
    <source>
        <dbReference type="EMBL" id="CAK6978407.1"/>
    </source>
</evidence>
<accession>A0AAV1Q629</accession>
<evidence type="ECO:0000256" key="1">
    <source>
        <dbReference type="SAM" id="MobiDB-lite"/>
    </source>
</evidence>
<comment type="caution">
    <text evidence="2">The sequence shown here is derived from an EMBL/GenBank/DDBJ whole genome shotgun (WGS) entry which is preliminary data.</text>
</comment>
<reference evidence="2 3" key="1">
    <citation type="submission" date="2024-01" db="EMBL/GenBank/DDBJ databases">
        <authorList>
            <person name="Alioto T."/>
            <person name="Alioto T."/>
            <person name="Gomez Garrido J."/>
        </authorList>
    </citation>
    <scope>NUCLEOTIDE SEQUENCE [LARGE SCALE GENOMIC DNA]</scope>
</reference>
<dbReference type="Proteomes" id="UP001314229">
    <property type="component" value="Unassembled WGS sequence"/>
</dbReference>
<dbReference type="AlphaFoldDB" id="A0AAV1Q629"/>
<proteinExistence type="predicted"/>